<dbReference type="InParanoid" id="W4JPK2"/>
<evidence type="ECO:0000313" key="2">
    <source>
        <dbReference type="Proteomes" id="UP000030671"/>
    </source>
</evidence>
<dbReference type="OrthoDB" id="2596179at2759"/>
<organism evidence="1 2">
    <name type="scientific">Heterobasidion irregulare (strain TC 32-1)</name>
    <dbReference type="NCBI Taxonomy" id="747525"/>
    <lineage>
        <taxon>Eukaryota</taxon>
        <taxon>Fungi</taxon>
        <taxon>Dikarya</taxon>
        <taxon>Basidiomycota</taxon>
        <taxon>Agaricomycotina</taxon>
        <taxon>Agaricomycetes</taxon>
        <taxon>Russulales</taxon>
        <taxon>Bondarzewiaceae</taxon>
        <taxon>Heterobasidion</taxon>
        <taxon>Heterobasidion annosum species complex</taxon>
    </lineage>
</organism>
<accession>W4JPK2</accession>
<dbReference type="RefSeq" id="XP_009553268.1">
    <property type="nucleotide sequence ID" value="XM_009554973.1"/>
</dbReference>
<dbReference type="KEGG" id="hir:HETIRDRAFT_431036"/>
<keyword evidence="2" id="KW-1185">Reference proteome</keyword>
<gene>
    <name evidence="1" type="ORF">HETIRDRAFT_431036</name>
</gene>
<dbReference type="AlphaFoldDB" id="W4JPK2"/>
<evidence type="ECO:0000313" key="1">
    <source>
        <dbReference type="EMBL" id="ETW74791.1"/>
    </source>
</evidence>
<proteinExistence type="predicted"/>
<reference evidence="1 2" key="1">
    <citation type="journal article" date="2012" name="New Phytol.">
        <title>Insight into trade-off between wood decay and parasitism from the genome of a fungal forest pathogen.</title>
        <authorList>
            <person name="Olson A."/>
            <person name="Aerts A."/>
            <person name="Asiegbu F."/>
            <person name="Belbahri L."/>
            <person name="Bouzid O."/>
            <person name="Broberg A."/>
            <person name="Canback B."/>
            <person name="Coutinho P.M."/>
            <person name="Cullen D."/>
            <person name="Dalman K."/>
            <person name="Deflorio G."/>
            <person name="van Diepen L.T."/>
            <person name="Dunand C."/>
            <person name="Duplessis S."/>
            <person name="Durling M."/>
            <person name="Gonthier P."/>
            <person name="Grimwood J."/>
            <person name="Fossdal C.G."/>
            <person name="Hansson D."/>
            <person name="Henrissat B."/>
            <person name="Hietala A."/>
            <person name="Himmelstrand K."/>
            <person name="Hoffmeister D."/>
            <person name="Hogberg N."/>
            <person name="James T.Y."/>
            <person name="Karlsson M."/>
            <person name="Kohler A."/>
            <person name="Kues U."/>
            <person name="Lee Y.H."/>
            <person name="Lin Y.C."/>
            <person name="Lind M."/>
            <person name="Lindquist E."/>
            <person name="Lombard V."/>
            <person name="Lucas S."/>
            <person name="Lunden K."/>
            <person name="Morin E."/>
            <person name="Murat C."/>
            <person name="Park J."/>
            <person name="Raffaello T."/>
            <person name="Rouze P."/>
            <person name="Salamov A."/>
            <person name="Schmutz J."/>
            <person name="Solheim H."/>
            <person name="Stahlberg J."/>
            <person name="Velez H."/>
            <person name="de Vries R.P."/>
            <person name="Wiebenga A."/>
            <person name="Woodward S."/>
            <person name="Yakovlev I."/>
            <person name="Garbelotto M."/>
            <person name="Martin F."/>
            <person name="Grigoriev I.V."/>
            <person name="Stenlid J."/>
        </authorList>
    </citation>
    <scope>NUCLEOTIDE SEQUENCE [LARGE SCALE GENOMIC DNA]</scope>
    <source>
        <strain evidence="1 2">TC 32-1</strain>
    </source>
</reference>
<dbReference type="eggNOG" id="ENOG502SUQY">
    <property type="taxonomic scope" value="Eukaryota"/>
</dbReference>
<dbReference type="GeneID" id="20674501"/>
<dbReference type="EMBL" id="KI925467">
    <property type="protein sequence ID" value="ETW74791.1"/>
    <property type="molecule type" value="Genomic_DNA"/>
</dbReference>
<dbReference type="HOGENOM" id="CLU_119662_0_0_1"/>
<name>W4JPK2_HETIT</name>
<protein>
    <submittedName>
        <fullName evidence="1">Uncharacterized protein</fullName>
    </submittedName>
</protein>
<dbReference type="Proteomes" id="UP000030671">
    <property type="component" value="Unassembled WGS sequence"/>
</dbReference>
<sequence length="165" mass="18518">MSFLSSPHLPPLLYTLALSSLSVHLLYQRRAATTSRNQLSARISVLDDLAARLRAGEPVRAEEAARLRRLATAAERGAQADGAPEREVGWMEVILGRDEAKREAGETGDRGGRGARVSAEEWDRRDLDGGRYNHMELINVLLDMVHVSAEWYYKYMIKTDHDESL</sequence>